<dbReference type="PROSITE" id="PS51178">
    <property type="entry name" value="PASTA"/>
    <property type="match status" value="1"/>
</dbReference>
<dbReference type="CDD" id="cd06577">
    <property type="entry name" value="PASTA_pknB"/>
    <property type="match status" value="1"/>
</dbReference>
<proteinExistence type="predicted"/>
<dbReference type="Proteomes" id="UP001058273">
    <property type="component" value="Chromosome"/>
</dbReference>
<dbReference type="RefSeq" id="WP_257701771.1">
    <property type="nucleotide sequence ID" value="NZ_CP102451.1"/>
</dbReference>
<evidence type="ECO:0000259" key="2">
    <source>
        <dbReference type="PROSITE" id="PS51178"/>
    </source>
</evidence>
<sequence length="418" mass="48119">MKKKKRVRISKTKNKKYKKLSKSWKLFIVSFFLIISLASAYLFFKAYHYINDIPEAQNITQEEIYLLTKIEKTDTRLIRALKNNAFESWLYEANDEKVKQLSKNEALLLEVMKGKTAISDIDATMVNLKKHIDIIEDEDIEELYIMYYKSVLPRQYDKLRDIFQEATVTDAEEMSKDAQELLDLLNKIYNQEGMLTVTSEQSFKKSVSLLDEINDNIIEANNIKNQVYSYRNLVEAIPAPNTKFGMELSEYIDSANNYLQSKTMEEEFKRKYSELQSNLETNEKLIKKSVDMPDLVGMTVREAKKEMNQLNLNLSIQGYTNTTYKNGETVPDDIRDMESWDRDEKDKILKQEPSSQTYKFIVKGSTIQVVVENQPIAKKAFSSESSSSSTSSSTSTSISSTTSETTSPSTEETTESSD</sequence>
<keyword evidence="4" id="KW-1185">Reference proteome</keyword>
<protein>
    <recommendedName>
        <fullName evidence="2">PASTA domain-containing protein</fullName>
    </recommendedName>
</protein>
<dbReference type="EMBL" id="CP102451">
    <property type="protein sequence ID" value="UUV98189.1"/>
    <property type="molecule type" value="Genomic_DNA"/>
</dbReference>
<evidence type="ECO:0000313" key="4">
    <source>
        <dbReference type="Proteomes" id="UP001058273"/>
    </source>
</evidence>
<evidence type="ECO:0000256" key="1">
    <source>
        <dbReference type="SAM" id="MobiDB-lite"/>
    </source>
</evidence>
<dbReference type="InterPro" id="IPR005543">
    <property type="entry name" value="PASTA_dom"/>
</dbReference>
<evidence type="ECO:0000313" key="3">
    <source>
        <dbReference type="EMBL" id="UUV98189.1"/>
    </source>
</evidence>
<reference evidence="3" key="2">
    <citation type="submission" date="2022-08" db="EMBL/GenBank/DDBJ databases">
        <authorList>
            <person name="Poehlein A."/>
            <person name="Guzman J."/>
            <person name="Daniel R."/>
            <person name="Vilcinskas A."/>
        </authorList>
    </citation>
    <scope>NUCLEOTIDE SEQUENCE</scope>
    <source>
        <strain evidence="3">G314FT</strain>
    </source>
</reference>
<feature type="compositionally biased region" description="Low complexity" evidence="1">
    <location>
        <begin position="382"/>
        <end position="411"/>
    </location>
</feature>
<accession>A0ABY5NX14</accession>
<feature type="region of interest" description="Disordered" evidence="1">
    <location>
        <begin position="379"/>
        <end position="418"/>
    </location>
</feature>
<feature type="domain" description="PASTA" evidence="2">
    <location>
        <begin position="287"/>
        <end position="373"/>
    </location>
</feature>
<dbReference type="Pfam" id="PF03793">
    <property type="entry name" value="PASTA"/>
    <property type="match status" value="1"/>
</dbReference>
<gene>
    <name evidence="3" type="ORF">G314FT_02800</name>
</gene>
<dbReference type="Gene3D" id="3.30.10.20">
    <property type="match status" value="1"/>
</dbReference>
<name>A0ABY5NX14_9ENTE</name>
<reference evidence="3" key="1">
    <citation type="submission" date="2022-08" db="EMBL/GenBank/DDBJ databases">
        <title>Genome sequence of Vagococcus luciliae DSM 112651.</title>
        <authorList>
            <person name="Juan G."/>
            <person name="Anja P."/>
            <person name="Rolf D."/>
            <person name="Kampfer P."/>
            <person name="Vilcinskas A."/>
        </authorList>
    </citation>
    <scope>NUCLEOTIDE SEQUENCE</scope>
    <source>
        <strain evidence="3">G314FT</strain>
    </source>
</reference>
<organism evidence="3 4">
    <name type="scientific">Vagococcus luciliae</name>
    <dbReference type="NCBI Taxonomy" id="2920380"/>
    <lineage>
        <taxon>Bacteria</taxon>
        <taxon>Bacillati</taxon>
        <taxon>Bacillota</taxon>
        <taxon>Bacilli</taxon>
        <taxon>Lactobacillales</taxon>
        <taxon>Enterococcaceae</taxon>
        <taxon>Vagococcus</taxon>
    </lineage>
</organism>